<keyword evidence="3" id="KW-1185">Reference proteome</keyword>
<dbReference type="EMBL" id="JMIR01000021">
    <property type="protein sequence ID" value="KEO82546.1"/>
    <property type="molecule type" value="Genomic_DNA"/>
</dbReference>
<dbReference type="Proteomes" id="UP000027931">
    <property type="component" value="Unassembled WGS sequence"/>
</dbReference>
<accession>A0A074LK73</accession>
<feature type="transmembrane region" description="Helical" evidence="1">
    <location>
        <begin position="20"/>
        <end position="52"/>
    </location>
</feature>
<comment type="caution">
    <text evidence="2">The sequence shown here is derived from an EMBL/GenBank/DDBJ whole genome shotgun (WGS) entry which is preliminary data.</text>
</comment>
<evidence type="ECO:0008006" key="4">
    <source>
        <dbReference type="Google" id="ProtNLM"/>
    </source>
</evidence>
<dbReference type="OrthoDB" id="1798631at2"/>
<protein>
    <recommendedName>
        <fullName evidence="4">Small integral membrane protein</fullName>
    </recommendedName>
</protein>
<dbReference type="InterPro" id="IPR018730">
    <property type="entry name" value="DUF2273"/>
</dbReference>
<proteinExistence type="predicted"/>
<dbReference type="STRING" id="1157490.EL26_15035"/>
<evidence type="ECO:0000256" key="1">
    <source>
        <dbReference type="SAM" id="Phobius"/>
    </source>
</evidence>
<keyword evidence="1" id="KW-0472">Membrane</keyword>
<name>A0A074LK73_9BACL</name>
<dbReference type="eggNOG" id="COG5547">
    <property type="taxonomic scope" value="Bacteria"/>
</dbReference>
<sequence>MDKLLQVLHFLLANKRFLGLAVGFVFGLLYLIVGFLQTVAFALFLVAGYFVGKMFDDREDWRDVLDRIMPRKDRE</sequence>
<gene>
    <name evidence="2" type="ORF">EL26_15035</name>
</gene>
<reference evidence="2 3" key="1">
    <citation type="journal article" date="2013" name="Int. J. Syst. Evol. Microbiol.">
        <title>Tumebacillus flagellatus sp. nov., an alpha-amylase/pullulanase-producing bacterium isolated from cassava wastewater.</title>
        <authorList>
            <person name="Wang Q."/>
            <person name="Xie N."/>
            <person name="Qin Y."/>
            <person name="Shen N."/>
            <person name="Zhu J."/>
            <person name="Mi H."/>
            <person name="Huang R."/>
        </authorList>
    </citation>
    <scope>NUCLEOTIDE SEQUENCE [LARGE SCALE GENOMIC DNA]</scope>
    <source>
        <strain evidence="2 3">GST4</strain>
    </source>
</reference>
<dbReference type="RefSeq" id="WP_052036393.1">
    <property type="nucleotide sequence ID" value="NZ_JMIR01000021.1"/>
</dbReference>
<organism evidence="2 3">
    <name type="scientific">Tumebacillus flagellatus</name>
    <dbReference type="NCBI Taxonomy" id="1157490"/>
    <lineage>
        <taxon>Bacteria</taxon>
        <taxon>Bacillati</taxon>
        <taxon>Bacillota</taxon>
        <taxon>Bacilli</taxon>
        <taxon>Bacillales</taxon>
        <taxon>Alicyclobacillaceae</taxon>
        <taxon>Tumebacillus</taxon>
    </lineage>
</organism>
<keyword evidence="1" id="KW-1133">Transmembrane helix</keyword>
<keyword evidence="1" id="KW-0812">Transmembrane</keyword>
<evidence type="ECO:0000313" key="2">
    <source>
        <dbReference type="EMBL" id="KEO82546.1"/>
    </source>
</evidence>
<evidence type="ECO:0000313" key="3">
    <source>
        <dbReference type="Proteomes" id="UP000027931"/>
    </source>
</evidence>
<dbReference type="AlphaFoldDB" id="A0A074LK73"/>
<dbReference type="Pfam" id="PF10031">
    <property type="entry name" value="DUF2273"/>
    <property type="match status" value="1"/>
</dbReference>